<feature type="domain" description="Glucosamine/galactosamine-6-phosphate isomerase" evidence="3">
    <location>
        <begin position="11"/>
        <end position="223"/>
    </location>
</feature>
<dbReference type="GO" id="GO:0042802">
    <property type="term" value="F:identical protein binding"/>
    <property type="evidence" value="ECO:0007669"/>
    <property type="project" value="TreeGrafter"/>
</dbReference>
<dbReference type="GO" id="GO:0005975">
    <property type="term" value="P:carbohydrate metabolic process"/>
    <property type="evidence" value="ECO:0007669"/>
    <property type="project" value="InterPro"/>
</dbReference>
<dbReference type="GO" id="GO:0005737">
    <property type="term" value="C:cytoplasm"/>
    <property type="evidence" value="ECO:0007669"/>
    <property type="project" value="TreeGrafter"/>
</dbReference>
<feature type="active site" description="For ring-opening step" evidence="2">
    <location>
        <position position="142"/>
    </location>
</feature>
<sequence>MKVLICKDEEAAIARAADHIADHLDNRATTVLGLATGGTMLPLYRRLIGLHAEGLSFASVTTFNLDEYVGLSPEHPASYHAYMREALFDHVDIDPARAHLPRGDAPDPAAEAEEYEARIARAGGISLQLLGIGRNGHIGFNEPTSSLASPTRIKTLTESTRRANRPYFEADENLPQYAITMGVGTILSANECLLLATGGAKAGAVAAMIEGPVAAICPASALQLHPRATIVLDREAAAELKLKDYYNHVHPDGEEACLG</sequence>
<comment type="caution">
    <text evidence="2">Lacks conserved residue(s) required for the propagation of feature annotation.</text>
</comment>
<dbReference type="EC" id="3.5.99.6" evidence="2"/>
<feature type="active site" description="For ring-opening step" evidence="2">
    <location>
        <position position="135"/>
    </location>
</feature>
<dbReference type="Pfam" id="PF01182">
    <property type="entry name" value="Glucosamine_iso"/>
    <property type="match status" value="1"/>
</dbReference>
<dbReference type="EMBL" id="VAFL01000001">
    <property type="protein sequence ID" value="TKW68806.1"/>
    <property type="molecule type" value="Genomic_DNA"/>
</dbReference>
<dbReference type="CDD" id="cd01399">
    <property type="entry name" value="GlcN6P_deaminase"/>
    <property type="match status" value="1"/>
</dbReference>
<accession>A0A533IBI8</accession>
<dbReference type="NCBIfam" id="TIGR00502">
    <property type="entry name" value="nagB"/>
    <property type="match status" value="1"/>
</dbReference>
<feature type="site" description="Part of the allosteric site" evidence="2">
    <location>
        <position position="145"/>
    </location>
</feature>
<dbReference type="GO" id="GO:0006043">
    <property type="term" value="P:glucosamine catabolic process"/>
    <property type="evidence" value="ECO:0007669"/>
    <property type="project" value="TreeGrafter"/>
</dbReference>
<dbReference type="InterPro" id="IPR004547">
    <property type="entry name" value="Glucosamine6P_isomerase"/>
</dbReference>
<evidence type="ECO:0000256" key="2">
    <source>
        <dbReference type="HAMAP-Rule" id="MF_01241"/>
    </source>
</evidence>
<dbReference type="GO" id="GO:0004342">
    <property type="term" value="F:glucosamine-6-phosphate deaminase activity"/>
    <property type="evidence" value="ECO:0007669"/>
    <property type="project" value="UniProtKB-UniRule"/>
</dbReference>
<feature type="site" description="Part of the allosteric site" evidence="2">
    <location>
        <position position="154"/>
    </location>
</feature>
<feature type="site" description="Part of the allosteric site" evidence="2">
    <location>
        <position position="155"/>
    </location>
</feature>
<evidence type="ECO:0000313" key="5">
    <source>
        <dbReference type="Proteomes" id="UP000315344"/>
    </source>
</evidence>
<feature type="site" description="Part of the allosteric site" evidence="2">
    <location>
        <position position="152"/>
    </location>
</feature>
<feature type="active site" description="Proton acceptor; for enolization step" evidence="2">
    <location>
        <position position="66"/>
    </location>
</feature>
<gene>
    <name evidence="2 4" type="primary">nagB</name>
    <name evidence="4" type="ORF">DI616_02095</name>
</gene>
<keyword evidence="2" id="KW-0021">Allosteric enzyme</keyword>
<dbReference type="HAMAP" id="MF_01241">
    <property type="entry name" value="GlcN6P_deamin"/>
    <property type="match status" value="1"/>
</dbReference>
<dbReference type="SUPFAM" id="SSF100950">
    <property type="entry name" value="NagB/RpiA/CoA transferase-like"/>
    <property type="match status" value="1"/>
</dbReference>
<dbReference type="InterPro" id="IPR018321">
    <property type="entry name" value="Glucosamine6P_isomerase_CS"/>
</dbReference>
<dbReference type="AlphaFoldDB" id="A0A533IBI8"/>
<feature type="active site" description="Proton acceptor; for ring-opening step" evidence="2">
    <location>
        <position position="137"/>
    </location>
</feature>
<dbReference type="GO" id="GO:0019262">
    <property type="term" value="P:N-acetylneuraminate catabolic process"/>
    <property type="evidence" value="ECO:0007669"/>
    <property type="project" value="UniProtKB-UniRule"/>
</dbReference>
<comment type="activity regulation">
    <text evidence="2">Allosterically activated by N-acetylglucosamine 6-phosphate (GlcNAc6P).</text>
</comment>
<organism evidence="4 5">
    <name type="scientific">Paracoccus denitrificans</name>
    <dbReference type="NCBI Taxonomy" id="266"/>
    <lineage>
        <taxon>Bacteria</taxon>
        <taxon>Pseudomonadati</taxon>
        <taxon>Pseudomonadota</taxon>
        <taxon>Alphaproteobacteria</taxon>
        <taxon>Rhodobacterales</taxon>
        <taxon>Paracoccaceae</taxon>
        <taxon>Paracoccus</taxon>
    </lineage>
</organism>
<evidence type="ECO:0000256" key="1">
    <source>
        <dbReference type="ARBA" id="ARBA00022801"/>
    </source>
</evidence>
<dbReference type="Proteomes" id="UP000315344">
    <property type="component" value="Unassembled WGS sequence"/>
</dbReference>
<keyword evidence="1 2" id="KW-0378">Hydrolase</keyword>
<comment type="caution">
    <text evidence="4">The sequence shown here is derived from an EMBL/GenBank/DDBJ whole genome shotgun (WGS) entry which is preliminary data.</text>
</comment>
<dbReference type="PANTHER" id="PTHR11280">
    <property type="entry name" value="GLUCOSAMINE-6-PHOSPHATE ISOMERASE"/>
    <property type="match status" value="1"/>
</dbReference>
<evidence type="ECO:0000313" key="4">
    <source>
        <dbReference type="EMBL" id="TKW68806.1"/>
    </source>
</evidence>
<protein>
    <recommendedName>
        <fullName evidence="2">Glucosamine-6-phosphate deaminase</fullName>
        <ecNumber evidence="2">3.5.99.6</ecNumber>
    </recommendedName>
    <alternativeName>
        <fullName evidence="2">GlcN6P deaminase</fullName>
        <shortName evidence="2">GNPDA</shortName>
    </alternativeName>
    <alternativeName>
        <fullName evidence="2">Glucosamine-6-phosphate isomerase</fullName>
    </alternativeName>
</protein>
<proteinExistence type="inferred from homology"/>
<keyword evidence="2" id="KW-0119">Carbohydrate metabolism</keyword>
<comment type="function">
    <text evidence="2">Catalyzes the reversible isomerization-deamination of glucosamine 6-phosphate (GlcN6P) to form fructose 6-phosphate (Fru6P) and ammonium ion.</text>
</comment>
<dbReference type="Gene3D" id="3.40.50.1360">
    <property type="match status" value="1"/>
</dbReference>
<dbReference type="PANTHER" id="PTHR11280:SF5">
    <property type="entry name" value="GLUCOSAMINE-6-PHOSPHATE ISOMERASE"/>
    <property type="match status" value="1"/>
</dbReference>
<evidence type="ECO:0000259" key="3">
    <source>
        <dbReference type="Pfam" id="PF01182"/>
    </source>
</evidence>
<dbReference type="InterPro" id="IPR006148">
    <property type="entry name" value="Glc/Gal-6P_isomerase"/>
</dbReference>
<dbReference type="GO" id="GO:0006046">
    <property type="term" value="P:N-acetylglucosamine catabolic process"/>
    <property type="evidence" value="ECO:0007669"/>
    <property type="project" value="UniProtKB-UniRule"/>
</dbReference>
<comment type="similarity">
    <text evidence="2">Belongs to the glucosamine/galactosamine-6-phosphate isomerase family. NagB subfamily.</text>
</comment>
<dbReference type="InterPro" id="IPR037171">
    <property type="entry name" value="NagB/RpiA_transferase-like"/>
</dbReference>
<comment type="pathway">
    <text evidence="2">Amino-sugar metabolism; N-acetylneuraminate degradation; D-fructose 6-phosphate from N-acetylneuraminate: step 5/5.</text>
</comment>
<name>A0A533IBI8_PARDE</name>
<dbReference type="UniPathway" id="UPA00629">
    <property type="reaction ID" value="UER00684"/>
</dbReference>
<comment type="catalytic activity">
    <reaction evidence="2">
        <text>alpha-D-glucosamine 6-phosphate + H2O = beta-D-fructose 6-phosphate + NH4(+)</text>
        <dbReference type="Rhea" id="RHEA:12172"/>
        <dbReference type="ChEBI" id="CHEBI:15377"/>
        <dbReference type="ChEBI" id="CHEBI:28938"/>
        <dbReference type="ChEBI" id="CHEBI:57634"/>
        <dbReference type="ChEBI" id="CHEBI:75989"/>
        <dbReference type="EC" id="3.5.99.6"/>
    </reaction>
</comment>
<dbReference type="PROSITE" id="PS01161">
    <property type="entry name" value="GLC_GALNAC_ISOMERASE"/>
    <property type="match status" value="1"/>
</dbReference>
<reference evidence="4 5" key="1">
    <citation type="journal article" date="2017" name="Nat. Commun.">
        <title>In situ click chemistry generation of cyclooxygenase-2 inhibitors.</title>
        <authorList>
            <person name="Bhardwaj A."/>
            <person name="Kaur J."/>
            <person name="Wuest M."/>
            <person name="Wuest F."/>
        </authorList>
    </citation>
    <scope>NUCLEOTIDE SEQUENCE [LARGE SCALE GENOMIC DNA]</scope>
    <source>
        <strain evidence="4">S2_012_000_R3_94</strain>
    </source>
</reference>